<dbReference type="AlphaFoldDB" id="A0A0D2G923"/>
<keyword evidence="2 5" id="KW-0479">Metal-binding</keyword>
<accession>A0A0D2G923</accession>
<keyword evidence="3" id="KW-0560">Oxidoreductase</keyword>
<protein>
    <recommendedName>
        <fullName evidence="8">Phenylacetate 2-hydroxylase</fullName>
    </recommendedName>
</protein>
<dbReference type="Pfam" id="PF00067">
    <property type="entry name" value="p450"/>
    <property type="match status" value="1"/>
</dbReference>
<feature type="binding site" description="axial binding residue" evidence="5">
    <location>
        <position position="470"/>
    </location>
    <ligand>
        <name>heme</name>
        <dbReference type="ChEBI" id="CHEBI:30413"/>
    </ligand>
    <ligandPart>
        <name>Fe</name>
        <dbReference type="ChEBI" id="CHEBI:18248"/>
    </ligandPart>
</feature>
<reference evidence="6 7" key="1">
    <citation type="submission" date="2015-01" db="EMBL/GenBank/DDBJ databases">
        <title>The Genome Sequence of Capronia semiimmersa CBS27337.</title>
        <authorList>
            <consortium name="The Broad Institute Genomics Platform"/>
            <person name="Cuomo C."/>
            <person name="de Hoog S."/>
            <person name="Gorbushina A."/>
            <person name="Stielow B."/>
            <person name="Teixiera M."/>
            <person name="Abouelleil A."/>
            <person name="Chapman S.B."/>
            <person name="Priest M."/>
            <person name="Young S.K."/>
            <person name="Wortman J."/>
            <person name="Nusbaum C."/>
            <person name="Birren B."/>
        </authorList>
    </citation>
    <scope>NUCLEOTIDE SEQUENCE [LARGE SCALE GENOMIC DNA]</scope>
    <source>
        <strain evidence="6 7">CBS 27337</strain>
    </source>
</reference>
<dbReference type="InterPro" id="IPR050364">
    <property type="entry name" value="Cytochrome_P450_fung"/>
</dbReference>
<dbReference type="PANTHER" id="PTHR46300:SF9">
    <property type="entry name" value="P450, PUTATIVE-RELATED"/>
    <property type="match status" value="1"/>
</dbReference>
<dbReference type="PRINTS" id="PR00463">
    <property type="entry name" value="EP450I"/>
</dbReference>
<keyword evidence="4 5" id="KW-0408">Iron</keyword>
<proteinExistence type="inferred from homology"/>
<evidence type="ECO:0008006" key="8">
    <source>
        <dbReference type="Google" id="ProtNLM"/>
    </source>
</evidence>
<dbReference type="STRING" id="5601.A0A0D2G923"/>
<dbReference type="InterPro" id="IPR001128">
    <property type="entry name" value="Cyt_P450"/>
</dbReference>
<evidence type="ECO:0000313" key="7">
    <source>
        <dbReference type="Proteomes" id="UP000054266"/>
    </source>
</evidence>
<dbReference type="PRINTS" id="PR00385">
    <property type="entry name" value="P450"/>
</dbReference>
<dbReference type="Gene3D" id="1.10.630.10">
    <property type="entry name" value="Cytochrome P450"/>
    <property type="match status" value="1"/>
</dbReference>
<evidence type="ECO:0000256" key="1">
    <source>
        <dbReference type="ARBA" id="ARBA00010617"/>
    </source>
</evidence>
<dbReference type="InterPro" id="IPR036396">
    <property type="entry name" value="Cyt_P450_sf"/>
</dbReference>
<dbReference type="CDD" id="cd11066">
    <property type="entry name" value="CYP_PhacA-like"/>
    <property type="match status" value="1"/>
</dbReference>
<dbReference type="SUPFAM" id="SSF48264">
    <property type="entry name" value="Cytochrome P450"/>
    <property type="match status" value="1"/>
</dbReference>
<keyword evidence="7" id="KW-1185">Reference proteome</keyword>
<dbReference type="GO" id="GO:0004497">
    <property type="term" value="F:monooxygenase activity"/>
    <property type="evidence" value="ECO:0007669"/>
    <property type="project" value="InterPro"/>
</dbReference>
<dbReference type="EMBL" id="KN846958">
    <property type="protein sequence ID" value="KIW68404.1"/>
    <property type="molecule type" value="Genomic_DNA"/>
</dbReference>
<dbReference type="HOGENOM" id="CLU_001570_2_4_1"/>
<evidence type="ECO:0000256" key="5">
    <source>
        <dbReference type="PIRSR" id="PIRSR602401-1"/>
    </source>
</evidence>
<comment type="similarity">
    <text evidence="1">Belongs to the cytochrome P450 family.</text>
</comment>
<evidence type="ECO:0000313" key="6">
    <source>
        <dbReference type="EMBL" id="KIW68404.1"/>
    </source>
</evidence>
<gene>
    <name evidence="6" type="ORF">PV04_04355</name>
</gene>
<organism evidence="6 7">
    <name type="scientific">Phialophora macrospora</name>
    <dbReference type="NCBI Taxonomy" id="1851006"/>
    <lineage>
        <taxon>Eukaryota</taxon>
        <taxon>Fungi</taxon>
        <taxon>Dikarya</taxon>
        <taxon>Ascomycota</taxon>
        <taxon>Pezizomycotina</taxon>
        <taxon>Eurotiomycetes</taxon>
        <taxon>Chaetothyriomycetidae</taxon>
        <taxon>Chaetothyriales</taxon>
        <taxon>Herpotrichiellaceae</taxon>
        <taxon>Phialophora</taxon>
    </lineage>
</organism>
<evidence type="ECO:0000256" key="2">
    <source>
        <dbReference type="ARBA" id="ARBA00022723"/>
    </source>
</evidence>
<dbReference type="GO" id="GO:0016705">
    <property type="term" value="F:oxidoreductase activity, acting on paired donors, with incorporation or reduction of molecular oxygen"/>
    <property type="evidence" value="ECO:0007669"/>
    <property type="project" value="InterPro"/>
</dbReference>
<sequence>MAAITSSVASFYGDLSHAPGVWIIASLLMVFGLYKWSTSTDIPKIKGLPEIPGALPILGHLQQLGPDHATVCEGWWRKYGQSVFQIRLGNTRAVVVNSFEDAKRMLIGNQTAVIDRPTLYTFHGVISTTQGFTIGSSPWDESCKNKRKAAGQALGRPAMRGYFDMFDLESYCIVRDLFRDSKNGELEISVRPYIQRYALNTTLTLCYGIRMDNVYDDMLREILHVGSAISLLRSASENYQDYVPIMRYFPNNEKIRRSKELRDRRDRYLNFLLNKVRDMIKKGTDKPCISAAILKDEETKLSGVEVSSICLSLVSGGFETIPGTLTSCIGSLSTKEGQIFQQRAYEDIMRYYPDPASVWANSFQEERVPYVNAIIKEAARYYTVSAMSLPRKTVTEIEWDGAKIPAKTMILINAQAANHDVDHFGPDASVFNPERWLNDEYVIRPSSTRPEEKPGQGIQHFSFGAGSRACSGQFIASRLLYTALIRLLVCYKIVASDAEPPNTDYVDYNQFKSALVAIPRDFKIKLVPRYDESVIQEVMTAAAKRTKDYYTEES</sequence>
<keyword evidence="5" id="KW-0349">Heme</keyword>
<name>A0A0D2G923_9EURO</name>
<comment type="cofactor">
    <cofactor evidence="5">
        <name>heme</name>
        <dbReference type="ChEBI" id="CHEBI:30413"/>
    </cofactor>
</comment>
<dbReference type="GO" id="GO:0005506">
    <property type="term" value="F:iron ion binding"/>
    <property type="evidence" value="ECO:0007669"/>
    <property type="project" value="InterPro"/>
</dbReference>
<dbReference type="Proteomes" id="UP000054266">
    <property type="component" value="Unassembled WGS sequence"/>
</dbReference>
<evidence type="ECO:0000256" key="3">
    <source>
        <dbReference type="ARBA" id="ARBA00023002"/>
    </source>
</evidence>
<evidence type="ECO:0000256" key="4">
    <source>
        <dbReference type="ARBA" id="ARBA00023004"/>
    </source>
</evidence>
<dbReference type="GO" id="GO:0020037">
    <property type="term" value="F:heme binding"/>
    <property type="evidence" value="ECO:0007669"/>
    <property type="project" value="InterPro"/>
</dbReference>
<dbReference type="PANTHER" id="PTHR46300">
    <property type="entry name" value="P450, PUTATIVE (EUROFUNG)-RELATED-RELATED"/>
    <property type="match status" value="1"/>
</dbReference>
<dbReference type="InterPro" id="IPR002401">
    <property type="entry name" value="Cyt_P450_E_grp-I"/>
</dbReference>